<name>G9BAR1_9ARCH</name>
<dbReference type="EMBL" id="HQ214611">
    <property type="protein sequence ID" value="ADQ54417.1"/>
    <property type="molecule type" value="Genomic_DNA"/>
</dbReference>
<accession>G9BAR1</accession>
<dbReference type="SUPFAM" id="SSF53335">
    <property type="entry name" value="S-adenosyl-L-methionine-dependent methyltransferases"/>
    <property type="match status" value="1"/>
</dbReference>
<feature type="domain" description="Methyltransferase" evidence="1">
    <location>
        <begin position="60"/>
        <end position="154"/>
    </location>
</feature>
<dbReference type="GO" id="GO:0032259">
    <property type="term" value="P:methylation"/>
    <property type="evidence" value="ECO:0007669"/>
    <property type="project" value="UniProtKB-KW"/>
</dbReference>
<dbReference type="InterPro" id="IPR029063">
    <property type="entry name" value="SAM-dependent_MTases_sf"/>
</dbReference>
<reference evidence="2" key="1">
    <citation type="journal article" date="2012" name="Environ. Microbiol.">
        <title>Genetic structure of three fosmid-fragments encoding 16S rRNA genes of the Miscellaneous Crenarchaeotic Group (MCG): implications for physiology and evolution of marine sedimentary archaea.</title>
        <authorList>
            <person name="Li P.Y."/>
            <person name="Xie B.B."/>
            <person name="Zhang X.Y."/>
            <person name="Qin Q.L."/>
            <person name="Dang H.Y."/>
            <person name="Wang X.M."/>
            <person name="Chen X.L."/>
            <person name="Yu J."/>
            <person name="Zhang Y.Z."/>
        </authorList>
    </citation>
    <scope>NUCLEOTIDE SEQUENCE</scope>
</reference>
<keyword evidence="2" id="KW-0489">Methyltransferase</keyword>
<dbReference type="Gene3D" id="3.40.50.150">
    <property type="entry name" value="Vaccinia Virus protein VP39"/>
    <property type="match status" value="1"/>
</dbReference>
<keyword evidence="2" id="KW-0808">Transferase</keyword>
<sequence length="219" mass="24845">MNKKEIITTNKKHWDAIAIKNKVKKKRELSNIIRDPDAFLQRVESHLFPYLKDIEGKRVLVLQFGDAHVLFACALKGAEVTGVDFSSEYIQLAREAAKICKVNVTLVEADCQALPETIPDSSFDYAVPECGIFIWIANLNAWMSNAHLKLKKGGTLLVQDFHPLSIITKDFRVKLNDGIITLRKSYLDQTPELYLSEDDLPPAVQYNWKISDVINAQLM</sequence>
<evidence type="ECO:0000259" key="1">
    <source>
        <dbReference type="Pfam" id="PF13649"/>
    </source>
</evidence>
<evidence type="ECO:0000313" key="2">
    <source>
        <dbReference type="EMBL" id="ADQ54417.1"/>
    </source>
</evidence>
<gene>
    <name evidence="2" type="ORF">E37-7F_34</name>
</gene>
<dbReference type="InterPro" id="IPR041698">
    <property type="entry name" value="Methyltransf_25"/>
</dbReference>
<dbReference type="AlphaFoldDB" id="G9BAR1"/>
<protein>
    <submittedName>
        <fullName evidence="2">Methyltransferase type 11</fullName>
    </submittedName>
</protein>
<proteinExistence type="predicted"/>
<dbReference type="GO" id="GO:0008168">
    <property type="term" value="F:methyltransferase activity"/>
    <property type="evidence" value="ECO:0007669"/>
    <property type="project" value="UniProtKB-KW"/>
</dbReference>
<organism evidence="2">
    <name type="scientific">uncultured marine crenarchaeote E37-7F</name>
    <dbReference type="NCBI Taxonomy" id="907717"/>
    <lineage>
        <taxon>Archaea</taxon>
        <taxon>Candidatus Bathyarchaeota</taxon>
        <taxon>environmental samples</taxon>
    </lineage>
</organism>
<dbReference type="CDD" id="cd02440">
    <property type="entry name" value="AdoMet_MTases"/>
    <property type="match status" value="1"/>
</dbReference>
<dbReference type="Pfam" id="PF13649">
    <property type="entry name" value="Methyltransf_25"/>
    <property type="match status" value="1"/>
</dbReference>